<dbReference type="PRINTS" id="PR00992">
    <property type="entry name" value="ALARACEMASE"/>
</dbReference>
<dbReference type="GO" id="GO:0030632">
    <property type="term" value="P:D-alanine biosynthetic process"/>
    <property type="evidence" value="ECO:0007669"/>
    <property type="project" value="UniProtKB-UniRule"/>
</dbReference>
<feature type="modified residue" description="N6-(pyridoxal phosphate)lysine" evidence="4 5">
    <location>
        <position position="36"/>
    </location>
</feature>
<organism evidence="8 9">
    <name type="scientific">Candidatus Falkowbacteria bacterium CG10_big_fil_rev_8_21_14_0_10_44_15</name>
    <dbReference type="NCBI Taxonomy" id="1974569"/>
    <lineage>
        <taxon>Bacteria</taxon>
        <taxon>Candidatus Falkowiibacteriota</taxon>
    </lineage>
</organism>
<comment type="similarity">
    <text evidence="4">Belongs to the alanine racemase family.</text>
</comment>
<dbReference type="Gene3D" id="3.20.20.10">
    <property type="entry name" value="Alanine racemase"/>
    <property type="match status" value="1"/>
</dbReference>
<dbReference type="SUPFAM" id="SSF50621">
    <property type="entry name" value="Alanine racemase C-terminal domain-like"/>
    <property type="match status" value="1"/>
</dbReference>
<feature type="binding site" evidence="4 6">
    <location>
        <position position="138"/>
    </location>
    <ligand>
        <name>substrate</name>
    </ligand>
</feature>
<dbReference type="InterPro" id="IPR020622">
    <property type="entry name" value="Ala_racemase_pyridoxalP-BS"/>
</dbReference>
<dbReference type="EC" id="5.1.1.1" evidence="4"/>
<dbReference type="AlphaFoldDB" id="A0A2H0V0G1"/>
<dbReference type="Gene3D" id="2.40.37.10">
    <property type="entry name" value="Lyase, Ornithine Decarboxylase, Chain A, domain 1"/>
    <property type="match status" value="1"/>
</dbReference>
<feature type="domain" description="Alanine racemase C-terminal" evidence="7">
    <location>
        <begin position="243"/>
        <end position="371"/>
    </location>
</feature>
<evidence type="ECO:0000256" key="4">
    <source>
        <dbReference type="HAMAP-Rule" id="MF_01201"/>
    </source>
</evidence>
<evidence type="ECO:0000256" key="2">
    <source>
        <dbReference type="ARBA" id="ARBA00022898"/>
    </source>
</evidence>
<dbReference type="GO" id="GO:0008784">
    <property type="term" value="F:alanine racemase activity"/>
    <property type="evidence" value="ECO:0007669"/>
    <property type="project" value="UniProtKB-UniRule"/>
</dbReference>
<dbReference type="InterPro" id="IPR011079">
    <property type="entry name" value="Ala_racemase_C"/>
</dbReference>
<evidence type="ECO:0000259" key="7">
    <source>
        <dbReference type="SMART" id="SM01005"/>
    </source>
</evidence>
<dbReference type="GO" id="GO:0005829">
    <property type="term" value="C:cytosol"/>
    <property type="evidence" value="ECO:0007669"/>
    <property type="project" value="TreeGrafter"/>
</dbReference>
<dbReference type="HAMAP" id="MF_01201">
    <property type="entry name" value="Ala_racemase"/>
    <property type="match status" value="1"/>
</dbReference>
<dbReference type="EMBL" id="PFAT01000019">
    <property type="protein sequence ID" value="PIR92552.1"/>
    <property type="molecule type" value="Genomic_DNA"/>
</dbReference>
<feature type="active site" description="Proton acceptor; specific for D-alanine" evidence="4">
    <location>
        <position position="36"/>
    </location>
</feature>
<evidence type="ECO:0000256" key="1">
    <source>
        <dbReference type="ARBA" id="ARBA00001933"/>
    </source>
</evidence>
<dbReference type="InterPro" id="IPR009006">
    <property type="entry name" value="Ala_racemase/Decarboxylase_C"/>
</dbReference>
<dbReference type="FunFam" id="3.20.20.10:FF:000002">
    <property type="entry name" value="Alanine racemase"/>
    <property type="match status" value="1"/>
</dbReference>
<dbReference type="Pfam" id="PF01168">
    <property type="entry name" value="Ala_racemase_N"/>
    <property type="match status" value="1"/>
</dbReference>
<gene>
    <name evidence="8" type="primary">alr</name>
    <name evidence="8" type="ORF">COU01_01200</name>
</gene>
<dbReference type="PANTHER" id="PTHR30511:SF0">
    <property type="entry name" value="ALANINE RACEMASE, CATABOLIC-RELATED"/>
    <property type="match status" value="1"/>
</dbReference>
<comment type="pathway">
    <text evidence="4">Amino-acid biosynthesis; D-alanine biosynthesis; D-alanine from L-alanine: step 1/1.</text>
</comment>
<proteinExistence type="inferred from homology"/>
<dbReference type="CDD" id="cd00430">
    <property type="entry name" value="PLPDE_III_AR"/>
    <property type="match status" value="1"/>
</dbReference>
<keyword evidence="3 4" id="KW-0413">Isomerase</keyword>
<dbReference type="InterPro" id="IPR001608">
    <property type="entry name" value="Ala_racemase_N"/>
</dbReference>
<evidence type="ECO:0000256" key="3">
    <source>
        <dbReference type="ARBA" id="ARBA00023235"/>
    </source>
</evidence>
<evidence type="ECO:0000313" key="8">
    <source>
        <dbReference type="EMBL" id="PIR92552.1"/>
    </source>
</evidence>
<dbReference type="PROSITE" id="PS00395">
    <property type="entry name" value="ALANINE_RACEMASE"/>
    <property type="match status" value="1"/>
</dbReference>
<dbReference type="Pfam" id="PF00842">
    <property type="entry name" value="Ala_racemase_C"/>
    <property type="match status" value="1"/>
</dbReference>
<evidence type="ECO:0000313" key="9">
    <source>
        <dbReference type="Proteomes" id="UP000228510"/>
    </source>
</evidence>
<comment type="function">
    <text evidence="4">Catalyzes the interconversion of L-alanine and D-alanine. May also act on other amino acids.</text>
</comment>
<comment type="caution">
    <text evidence="8">The sequence shown here is derived from an EMBL/GenBank/DDBJ whole genome shotgun (WGS) entry which is preliminary data.</text>
</comment>
<dbReference type="PANTHER" id="PTHR30511">
    <property type="entry name" value="ALANINE RACEMASE"/>
    <property type="match status" value="1"/>
</dbReference>
<accession>A0A2H0V0G1</accession>
<dbReference type="NCBIfam" id="TIGR00492">
    <property type="entry name" value="alr"/>
    <property type="match status" value="1"/>
</dbReference>
<dbReference type="Proteomes" id="UP000228510">
    <property type="component" value="Unassembled WGS sequence"/>
</dbReference>
<dbReference type="UniPathway" id="UPA00042">
    <property type="reaction ID" value="UER00497"/>
</dbReference>
<protein>
    <recommendedName>
        <fullName evidence="4">Alanine racemase</fullName>
        <ecNumber evidence="4">5.1.1.1</ecNumber>
    </recommendedName>
</protein>
<feature type="binding site" evidence="4 6">
    <location>
        <position position="312"/>
    </location>
    <ligand>
        <name>substrate</name>
    </ligand>
</feature>
<dbReference type="SUPFAM" id="SSF51419">
    <property type="entry name" value="PLP-binding barrel"/>
    <property type="match status" value="1"/>
</dbReference>
<name>A0A2H0V0G1_9BACT</name>
<feature type="active site" description="Proton acceptor; specific for L-alanine" evidence="4">
    <location>
        <position position="264"/>
    </location>
</feature>
<dbReference type="SMART" id="SM01005">
    <property type="entry name" value="Ala_racemase_C"/>
    <property type="match status" value="1"/>
</dbReference>
<reference evidence="9" key="1">
    <citation type="submission" date="2017-09" db="EMBL/GenBank/DDBJ databases">
        <title>Depth-based differentiation of microbial function through sediment-hosted aquifers and enrichment of novel symbionts in the deep terrestrial subsurface.</title>
        <authorList>
            <person name="Probst A.J."/>
            <person name="Ladd B."/>
            <person name="Jarett J.K."/>
            <person name="Geller-Mcgrath D.E."/>
            <person name="Sieber C.M.K."/>
            <person name="Emerson J.B."/>
            <person name="Anantharaman K."/>
            <person name="Thomas B.C."/>
            <person name="Malmstrom R."/>
            <person name="Stieglmeier M."/>
            <person name="Klingl A."/>
            <person name="Woyke T."/>
            <person name="Ryan C.M."/>
            <person name="Banfield J.F."/>
        </authorList>
    </citation>
    <scope>NUCLEOTIDE SEQUENCE [LARGE SCALE GENOMIC DNA]</scope>
</reference>
<comment type="catalytic activity">
    <reaction evidence="4">
        <text>L-alanine = D-alanine</text>
        <dbReference type="Rhea" id="RHEA:20249"/>
        <dbReference type="ChEBI" id="CHEBI:57416"/>
        <dbReference type="ChEBI" id="CHEBI:57972"/>
        <dbReference type="EC" id="5.1.1.1"/>
    </reaction>
</comment>
<dbReference type="GO" id="GO:0030170">
    <property type="term" value="F:pyridoxal phosphate binding"/>
    <property type="evidence" value="ECO:0007669"/>
    <property type="project" value="UniProtKB-UniRule"/>
</dbReference>
<dbReference type="InterPro" id="IPR029066">
    <property type="entry name" value="PLP-binding_barrel"/>
</dbReference>
<comment type="cofactor">
    <cofactor evidence="1 4 5">
        <name>pyridoxal 5'-phosphate</name>
        <dbReference type="ChEBI" id="CHEBI:597326"/>
    </cofactor>
</comment>
<evidence type="ECO:0000256" key="5">
    <source>
        <dbReference type="PIRSR" id="PIRSR600821-50"/>
    </source>
</evidence>
<keyword evidence="2 4" id="KW-0663">Pyridoxal phosphate</keyword>
<dbReference type="InterPro" id="IPR000821">
    <property type="entry name" value="Ala_racemase"/>
</dbReference>
<sequence length="374" mass="42100">MNSLSWVEINNPTIQHNIKQFRKLLPHHFKIAAVIKSNAYGHGMIPVAQFLEKAKSVECLATASDSEALALRQARVKLPILVLSFWDEKNLPALIKNKIELGIYSAKQVEEIKNYCRDAIYRVSTLKIHLKLDTGMRRLGFYPNEIEGVVEKIQAIPKTKIQGIFSHFAAADEDAKFTQRQLLQFHNIVAKIKRHINIPLVHIANSAGVFFPDKSCNLLRLGIAMYGLAPTAALARKLNLKPALTWKTRIIQIKTVAKGERISYGLTYQFKQRAKIAILPVGYADGYDRKLSNCGEVLIRGKRCPVRGRVCMNLTAVEVTRVPSIREGDEVVLIGKQGKNEITADELAQKIGTINYEAVTRINWEIERIIKVGE</sequence>
<evidence type="ECO:0000256" key="6">
    <source>
        <dbReference type="PIRSR" id="PIRSR600821-52"/>
    </source>
</evidence>